<dbReference type="Gramene" id="TuG1812G0700000970.01.T01">
    <property type="protein sequence ID" value="TuG1812G0700000970.01.T01.cds449130"/>
    <property type="gene ID" value="TuG1812G0700000970.01"/>
</dbReference>
<feature type="compositionally biased region" description="Low complexity" evidence="1">
    <location>
        <begin position="8"/>
        <end position="28"/>
    </location>
</feature>
<keyword evidence="3" id="KW-1185">Reference proteome</keyword>
<proteinExistence type="predicted"/>
<reference evidence="2" key="3">
    <citation type="submission" date="2022-06" db="UniProtKB">
        <authorList>
            <consortium name="EnsemblPlants"/>
        </authorList>
    </citation>
    <scope>IDENTIFICATION</scope>
</reference>
<name>A0A8R7V435_TRIUA</name>
<dbReference type="AlphaFoldDB" id="A0A8R7V435"/>
<dbReference type="EnsemblPlants" id="TuG1812G0700000970.01.T01">
    <property type="protein sequence ID" value="TuG1812G0700000970.01.T01.cds449130"/>
    <property type="gene ID" value="TuG1812G0700000970.01"/>
</dbReference>
<reference evidence="3" key="1">
    <citation type="journal article" date="2013" name="Nature">
        <title>Draft genome of the wheat A-genome progenitor Triticum urartu.</title>
        <authorList>
            <person name="Ling H.Q."/>
            <person name="Zhao S."/>
            <person name="Liu D."/>
            <person name="Wang J."/>
            <person name="Sun H."/>
            <person name="Zhang C."/>
            <person name="Fan H."/>
            <person name="Li D."/>
            <person name="Dong L."/>
            <person name="Tao Y."/>
            <person name="Gao C."/>
            <person name="Wu H."/>
            <person name="Li Y."/>
            <person name="Cui Y."/>
            <person name="Guo X."/>
            <person name="Zheng S."/>
            <person name="Wang B."/>
            <person name="Yu K."/>
            <person name="Liang Q."/>
            <person name="Yang W."/>
            <person name="Lou X."/>
            <person name="Chen J."/>
            <person name="Feng M."/>
            <person name="Jian J."/>
            <person name="Zhang X."/>
            <person name="Luo G."/>
            <person name="Jiang Y."/>
            <person name="Liu J."/>
            <person name="Wang Z."/>
            <person name="Sha Y."/>
            <person name="Zhang B."/>
            <person name="Wu H."/>
            <person name="Tang D."/>
            <person name="Shen Q."/>
            <person name="Xue P."/>
            <person name="Zou S."/>
            <person name="Wang X."/>
            <person name="Liu X."/>
            <person name="Wang F."/>
            <person name="Yang Y."/>
            <person name="An X."/>
            <person name="Dong Z."/>
            <person name="Zhang K."/>
            <person name="Zhang X."/>
            <person name="Luo M.C."/>
            <person name="Dvorak J."/>
            <person name="Tong Y."/>
            <person name="Wang J."/>
            <person name="Yang H."/>
            <person name="Li Z."/>
            <person name="Wang D."/>
            <person name="Zhang A."/>
            <person name="Wang J."/>
        </authorList>
    </citation>
    <scope>NUCLEOTIDE SEQUENCE</scope>
    <source>
        <strain evidence="3">cv. G1812</strain>
    </source>
</reference>
<feature type="region of interest" description="Disordered" evidence="1">
    <location>
        <begin position="76"/>
        <end position="96"/>
    </location>
</feature>
<evidence type="ECO:0000313" key="2">
    <source>
        <dbReference type="EnsemblPlants" id="TuG1812G0700000970.01.T01.cds449130"/>
    </source>
</evidence>
<feature type="compositionally biased region" description="Basic and acidic residues" evidence="1">
    <location>
        <begin position="81"/>
        <end position="94"/>
    </location>
</feature>
<protein>
    <submittedName>
        <fullName evidence="2">Uncharacterized protein</fullName>
    </submittedName>
</protein>
<reference evidence="2" key="2">
    <citation type="submission" date="2018-03" db="EMBL/GenBank/DDBJ databases">
        <title>The Triticum urartu genome reveals the dynamic nature of wheat genome evolution.</title>
        <authorList>
            <person name="Ling H."/>
            <person name="Ma B."/>
            <person name="Shi X."/>
            <person name="Liu H."/>
            <person name="Dong L."/>
            <person name="Sun H."/>
            <person name="Cao Y."/>
            <person name="Gao Q."/>
            <person name="Zheng S."/>
            <person name="Li Y."/>
            <person name="Yu Y."/>
            <person name="Du H."/>
            <person name="Qi M."/>
            <person name="Li Y."/>
            <person name="Yu H."/>
            <person name="Cui Y."/>
            <person name="Wang N."/>
            <person name="Chen C."/>
            <person name="Wu H."/>
            <person name="Zhao Y."/>
            <person name="Zhang J."/>
            <person name="Li Y."/>
            <person name="Zhou W."/>
            <person name="Zhang B."/>
            <person name="Hu W."/>
            <person name="Eijk M."/>
            <person name="Tang J."/>
            <person name="Witsenboer H."/>
            <person name="Zhao S."/>
            <person name="Li Z."/>
            <person name="Zhang A."/>
            <person name="Wang D."/>
            <person name="Liang C."/>
        </authorList>
    </citation>
    <scope>NUCLEOTIDE SEQUENCE [LARGE SCALE GENOMIC DNA]</scope>
    <source>
        <strain evidence="2">cv. G1812</strain>
    </source>
</reference>
<sequence length="192" mass="21133">MNRGFLISCPRSSLPSQRRRLLPSPSGSDGEARLRGGGLDLTPCDLAVPARQAAVATPILCGGLSASQIRPALPVHRGQTKKTDHGAFEEDGKQKGGRMISQVRQGHLAYFLRVKKRKEMGQAQEEGVCGGRIGCVRQHIVRVTYKKVGVCYGQMTMLPFIRFVRGGVYRRCIVLPVNLYNISDIFAKQKLN</sequence>
<feature type="region of interest" description="Disordered" evidence="1">
    <location>
        <begin position="1"/>
        <end position="35"/>
    </location>
</feature>
<evidence type="ECO:0000256" key="1">
    <source>
        <dbReference type="SAM" id="MobiDB-lite"/>
    </source>
</evidence>
<dbReference type="Proteomes" id="UP000015106">
    <property type="component" value="Chromosome 7"/>
</dbReference>
<evidence type="ECO:0000313" key="3">
    <source>
        <dbReference type="Proteomes" id="UP000015106"/>
    </source>
</evidence>
<organism evidence="2 3">
    <name type="scientific">Triticum urartu</name>
    <name type="common">Red wild einkorn</name>
    <name type="synonym">Crithodium urartu</name>
    <dbReference type="NCBI Taxonomy" id="4572"/>
    <lineage>
        <taxon>Eukaryota</taxon>
        <taxon>Viridiplantae</taxon>
        <taxon>Streptophyta</taxon>
        <taxon>Embryophyta</taxon>
        <taxon>Tracheophyta</taxon>
        <taxon>Spermatophyta</taxon>
        <taxon>Magnoliopsida</taxon>
        <taxon>Liliopsida</taxon>
        <taxon>Poales</taxon>
        <taxon>Poaceae</taxon>
        <taxon>BOP clade</taxon>
        <taxon>Pooideae</taxon>
        <taxon>Triticodae</taxon>
        <taxon>Triticeae</taxon>
        <taxon>Triticinae</taxon>
        <taxon>Triticum</taxon>
    </lineage>
</organism>
<accession>A0A8R7V435</accession>